<keyword evidence="2" id="KW-1003">Cell membrane</keyword>
<feature type="transmembrane region" description="Helical" evidence="6">
    <location>
        <begin position="42"/>
        <end position="63"/>
    </location>
</feature>
<organism evidence="8">
    <name type="scientific">Ignisphaera aggregans</name>
    <dbReference type="NCBI Taxonomy" id="334771"/>
    <lineage>
        <taxon>Archaea</taxon>
        <taxon>Thermoproteota</taxon>
        <taxon>Thermoprotei</taxon>
        <taxon>Desulfurococcales</taxon>
        <taxon>Desulfurococcaceae</taxon>
        <taxon>Ignisphaera</taxon>
    </lineage>
</organism>
<accession>A0A7C4JL24</accession>
<keyword evidence="5 6" id="KW-0472">Membrane</keyword>
<sequence>MEWITKIIYTTVVISASGALSPGPLTITTFSLGSRHGWKGGFLVAVGHTITELLYITLLFYFFSSAETILKGFVGDVISVIGTVLVLYFALSSMREGILGLKHGKMFHVSDDVSYLKNPIVVGMLFTGLNIWFLIWWLSIGIELISLATRVGLIGILVLFSSHIWLDYLWLCLVAEAGRRGMQIMTAKEYSILILVLGVILALFGINIAIKRFTPYAILP</sequence>
<evidence type="ECO:0000256" key="2">
    <source>
        <dbReference type="ARBA" id="ARBA00022475"/>
    </source>
</evidence>
<feature type="transmembrane region" description="Helical" evidence="6">
    <location>
        <begin position="151"/>
        <end position="170"/>
    </location>
</feature>
<dbReference type="PANTHER" id="PTHR38825:SF1">
    <property type="entry name" value="TRANSPORTER, LYSE FAMILY"/>
    <property type="match status" value="1"/>
</dbReference>
<dbReference type="InterPro" id="IPR001123">
    <property type="entry name" value="LeuE-type"/>
</dbReference>
<keyword evidence="3 6" id="KW-0812">Transmembrane</keyword>
<keyword evidence="4 6" id="KW-1133">Transmembrane helix</keyword>
<protein>
    <recommendedName>
        <fullName evidence="9">Lysine transporter LysE</fullName>
    </recommendedName>
</protein>
<dbReference type="GO" id="GO:0006865">
    <property type="term" value="P:amino acid transport"/>
    <property type="evidence" value="ECO:0007669"/>
    <property type="project" value="InterPro"/>
</dbReference>
<feature type="transmembrane region" description="Helical" evidence="6">
    <location>
        <begin position="190"/>
        <end position="210"/>
    </location>
</feature>
<evidence type="ECO:0000256" key="1">
    <source>
        <dbReference type="ARBA" id="ARBA00004651"/>
    </source>
</evidence>
<reference evidence="8" key="1">
    <citation type="journal article" date="2020" name="mSystems">
        <title>Genome- and Community-Level Interaction Insights into Carbon Utilization and Element Cycling Functions of Hydrothermarchaeota in Hydrothermal Sediment.</title>
        <authorList>
            <person name="Zhou Z."/>
            <person name="Liu Y."/>
            <person name="Xu W."/>
            <person name="Pan J."/>
            <person name="Luo Z.H."/>
            <person name="Li M."/>
        </authorList>
    </citation>
    <scope>NUCLEOTIDE SEQUENCE [LARGE SCALE GENOMIC DNA]</scope>
    <source>
        <strain evidence="8">SpSt-637</strain>
        <strain evidence="7">SpSt-667</strain>
    </source>
</reference>
<evidence type="ECO:0008006" key="9">
    <source>
        <dbReference type="Google" id="ProtNLM"/>
    </source>
</evidence>
<comment type="subcellular location">
    <subcellularLocation>
        <location evidence="1">Cell membrane</location>
        <topology evidence="1">Multi-pass membrane protein</topology>
    </subcellularLocation>
</comment>
<evidence type="ECO:0000256" key="5">
    <source>
        <dbReference type="ARBA" id="ARBA00023136"/>
    </source>
</evidence>
<dbReference type="Pfam" id="PF01810">
    <property type="entry name" value="LysE"/>
    <property type="match status" value="1"/>
</dbReference>
<comment type="caution">
    <text evidence="8">The sequence shown here is derived from an EMBL/GenBank/DDBJ whole genome shotgun (WGS) entry which is preliminary data.</text>
</comment>
<feature type="transmembrane region" description="Helical" evidence="6">
    <location>
        <begin position="7"/>
        <end position="30"/>
    </location>
</feature>
<evidence type="ECO:0000256" key="3">
    <source>
        <dbReference type="ARBA" id="ARBA00022692"/>
    </source>
</evidence>
<proteinExistence type="predicted"/>
<feature type="transmembrane region" description="Helical" evidence="6">
    <location>
        <begin position="120"/>
        <end position="139"/>
    </location>
</feature>
<evidence type="ECO:0000256" key="6">
    <source>
        <dbReference type="SAM" id="Phobius"/>
    </source>
</evidence>
<dbReference type="GO" id="GO:0005886">
    <property type="term" value="C:plasma membrane"/>
    <property type="evidence" value="ECO:0007669"/>
    <property type="project" value="UniProtKB-SubCell"/>
</dbReference>
<gene>
    <name evidence="8" type="ORF">ENU08_06835</name>
    <name evidence="7" type="ORF">ENU41_05290</name>
</gene>
<dbReference type="EMBL" id="DTBD01000062">
    <property type="protein sequence ID" value="HGQ64941.1"/>
    <property type="molecule type" value="Genomic_DNA"/>
</dbReference>
<feature type="transmembrane region" description="Helical" evidence="6">
    <location>
        <begin position="70"/>
        <end position="91"/>
    </location>
</feature>
<evidence type="ECO:0000313" key="7">
    <source>
        <dbReference type="EMBL" id="HGQ36075.1"/>
    </source>
</evidence>
<dbReference type="EMBL" id="DTCK01000034">
    <property type="protein sequence ID" value="HGQ36075.1"/>
    <property type="molecule type" value="Genomic_DNA"/>
</dbReference>
<evidence type="ECO:0000313" key="8">
    <source>
        <dbReference type="EMBL" id="HGQ64941.1"/>
    </source>
</evidence>
<dbReference type="AlphaFoldDB" id="A0A7C4JL24"/>
<dbReference type="PANTHER" id="PTHR38825">
    <property type="entry name" value="LYSINE EXPORTER PROTEIN (LYSE/YGGA)"/>
    <property type="match status" value="1"/>
</dbReference>
<evidence type="ECO:0000256" key="4">
    <source>
        <dbReference type="ARBA" id="ARBA00022989"/>
    </source>
</evidence>
<name>A0A7C4JL24_9CREN</name>